<dbReference type="Proteomes" id="UP000028511">
    <property type="component" value="Unassembled WGS sequence"/>
</dbReference>
<reference evidence="1" key="1">
    <citation type="submission" date="2013-07" db="EMBL/GenBank/DDBJ databases">
        <title>Sub-species coevolution in mutualistic symbiosis.</title>
        <authorList>
            <person name="Murfin K."/>
            <person name="Klassen J."/>
            <person name="Lee M."/>
            <person name="Forst S."/>
            <person name="Stock P."/>
            <person name="Goodrich-Blair H."/>
        </authorList>
    </citation>
    <scope>NUCLEOTIDE SEQUENCE [LARGE SCALE GENOMIC DNA]</scope>
    <source>
        <strain evidence="1">Puntauvense</strain>
    </source>
</reference>
<gene>
    <name evidence="1" type="ORF">XBP1_1940011</name>
</gene>
<organism evidence="1">
    <name type="scientific">Xenorhabdus bovienii str. puntauvense</name>
    <dbReference type="NCBI Taxonomy" id="1398201"/>
    <lineage>
        <taxon>Bacteria</taxon>
        <taxon>Pseudomonadati</taxon>
        <taxon>Pseudomonadota</taxon>
        <taxon>Gammaproteobacteria</taxon>
        <taxon>Enterobacterales</taxon>
        <taxon>Morganellaceae</taxon>
        <taxon>Xenorhabdus</taxon>
    </lineage>
</organism>
<name>A0A077NE28_XENBV</name>
<sequence length="81" mass="9207">MLGRSSCASAEEIKMNYTYYTYYEGCDCNGSVIFNGNSGFVTQSVPANQNNIDNHVDWLLKDTKDKNNKVVRIVIKHITRL</sequence>
<comment type="caution">
    <text evidence="1">The sequence shown here is derived from an EMBL/GenBank/DDBJ whole genome shotgun (WGS) entry which is preliminary data.</text>
</comment>
<proteinExistence type="predicted"/>
<protein>
    <submittedName>
        <fullName evidence="1">Uncharacterized protein</fullName>
    </submittedName>
</protein>
<accession>A0A077NE28</accession>
<dbReference type="HOGENOM" id="CLU_2573084_0_0_6"/>
<dbReference type="AlphaFoldDB" id="A0A077NE28"/>
<evidence type="ECO:0000313" key="1">
    <source>
        <dbReference type="EMBL" id="CDG96150.1"/>
    </source>
</evidence>
<dbReference type="EMBL" id="CBSW010000106">
    <property type="protein sequence ID" value="CDG96150.1"/>
    <property type="molecule type" value="Genomic_DNA"/>
</dbReference>